<comment type="similarity">
    <text evidence="1">Belongs to the CCM2 family.</text>
</comment>
<evidence type="ECO:0000313" key="3">
    <source>
        <dbReference type="Proteomes" id="UP000016666"/>
    </source>
</evidence>
<dbReference type="Ensembl" id="ENSAPLT00000030783.1">
    <property type="protein sequence ID" value="ENSAPLP00000027541.1"/>
    <property type="gene ID" value="ENSAPLG00000019852.1"/>
</dbReference>
<dbReference type="GO" id="GO:0007507">
    <property type="term" value="P:heart development"/>
    <property type="evidence" value="ECO:0007669"/>
    <property type="project" value="TreeGrafter"/>
</dbReference>
<reference evidence="3" key="1">
    <citation type="submission" date="2017-10" db="EMBL/GenBank/DDBJ databases">
        <title>A new Pekin duck reference genome.</title>
        <authorList>
            <person name="Hou Z.-C."/>
            <person name="Zhou Z.-K."/>
            <person name="Zhu F."/>
            <person name="Hou S.-S."/>
        </authorList>
    </citation>
    <scope>NUCLEOTIDE SEQUENCE [LARGE SCALE GENOMIC DNA]</scope>
</reference>
<protein>
    <recommendedName>
        <fullName evidence="4">CCM2 scaffold protein</fullName>
    </recommendedName>
</protein>
<evidence type="ECO:0008006" key="4">
    <source>
        <dbReference type="Google" id="ProtNLM"/>
    </source>
</evidence>
<reference evidence="2" key="3">
    <citation type="submission" date="2025-09" db="UniProtKB">
        <authorList>
            <consortium name="Ensembl"/>
        </authorList>
    </citation>
    <scope>IDENTIFICATION</scope>
</reference>
<dbReference type="AlphaFoldDB" id="A0A493TNU0"/>
<accession>A0A493TNU0</accession>
<proteinExistence type="inferred from homology"/>
<dbReference type="Gene3D" id="2.30.29.30">
    <property type="entry name" value="Pleckstrin-homology domain (PH domain)/Phosphotyrosine-binding domain (PTB)"/>
    <property type="match status" value="1"/>
</dbReference>
<dbReference type="PANTHER" id="PTHR21642">
    <property type="entry name" value="CEREBRAL CAVERNOUS MALFORMATIONS PROTEIN 2 HOMOLOG"/>
    <property type="match status" value="1"/>
</dbReference>
<organism evidence="2 3">
    <name type="scientific">Anas platyrhynchos platyrhynchos</name>
    <name type="common">Northern mallard</name>
    <dbReference type="NCBI Taxonomy" id="8840"/>
    <lineage>
        <taxon>Eukaryota</taxon>
        <taxon>Metazoa</taxon>
        <taxon>Chordata</taxon>
        <taxon>Craniata</taxon>
        <taxon>Vertebrata</taxon>
        <taxon>Euteleostomi</taxon>
        <taxon>Archelosauria</taxon>
        <taxon>Archosauria</taxon>
        <taxon>Dinosauria</taxon>
        <taxon>Saurischia</taxon>
        <taxon>Theropoda</taxon>
        <taxon>Coelurosauria</taxon>
        <taxon>Aves</taxon>
        <taxon>Neognathae</taxon>
        <taxon>Galloanserae</taxon>
        <taxon>Anseriformes</taxon>
        <taxon>Anatidae</taxon>
        <taxon>Anatinae</taxon>
        <taxon>Anas</taxon>
    </lineage>
</organism>
<evidence type="ECO:0000256" key="1">
    <source>
        <dbReference type="ARBA" id="ARBA00010822"/>
    </source>
</evidence>
<name>A0A493TNU0_ANAPP</name>
<dbReference type="GeneTree" id="ENSGT00390000016168"/>
<dbReference type="PANTHER" id="PTHR21642:SF4">
    <property type="entry name" value="CEREBRAL CAVERNOUS MALFORMATIONS 2 PROTEIN"/>
    <property type="match status" value="1"/>
</dbReference>
<evidence type="ECO:0000313" key="2">
    <source>
        <dbReference type="Ensembl" id="ENSAPLP00000027541.1"/>
    </source>
</evidence>
<reference evidence="2" key="2">
    <citation type="submission" date="2025-08" db="UniProtKB">
        <authorList>
            <consortium name="Ensembl"/>
        </authorList>
    </citation>
    <scope>IDENTIFICATION</scope>
</reference>
<keyword evidence="3" id="KW-1185">Reference proteome</keyword>
<dbReference type="GO" id="GO:0001570">
    <property type="term" value="P:vasculogenesis"/>
    <property type="evidence" value="ECO:0007669"/>
    <property type="project" value="TreeGrafter"/>
</dbReference>
<sequence length="138" mass="15618">VENPIKPGIVSPFKRVFLKGEKGRDKKAQEKVTERRPLHTVLVSLPDRVEPDILLNDYIEKEVKRAHQLPGQLSPEHDAVISLSAYNIKLVWRDGEDLILRVPIHDIAAVSYIRDDSAHLVVLKTGRFRVSGAKKKPC</sequence>
<dbReference type="OMA" id="YPPPDYL"/>
<dbReference type="InterPro" id="IPR011993">
    <property type="entry name" value="PH-like_dom_sf"/>
</dbReference>
<dbReference type="InterPro" id="IPR026159">
    <property type="entry name" value="Malcavernin"/>
</dbReference>
<dbReference type="STRING" id="8840.ENSAPLP00000027541"/>
<dbReference type="Proteomes" id="UP000016666">
    <property type="component" value="Unassembled WGS sequence"/>
</dbReference>